<keyword evidence="2" id="KW-0833">Ubl conjugation pathway</keyword>
<dbReference type="Proteomes" id="UP000663131">
    <property type="component" value="Chromosome 9"/>
</dbReference>
<dbReference type="PANTHER" id="PTHR24067">
    <property type="entry name" value="UBIQUITIN-CONJUGATING ENZYME E2"/>
    <property type="match status" value="1"/>
</dbReference>
<gene>
    <name evidence="6" type="ORF">BRETT_001916</name>
    <name evidence="7" type="ORF">DEBR0S1_00518G</name>
    <name evidence="5" type="ORF">HII12_001999</name>
</gene>
<dbReference type="GeneID" id="64573840"/>
<evidence type="ECO:0000256" key="3">
    <source>
        <dbReference type="ARBA" id="ARBA00022840"/>
    </source>
</evidence>
<evidence type="ECO:0000259" key="4">
    <source>
        <dbReference type="PROSITE" id="PS50127"/>
    </source>
</evidence>
<dbReference type="Proteomes" id="UP000568158">
    <property type="component" value="Unassembled WGS sequence"/>
</dbReference>
<sequence length="164" mass="18713">MGSSELRRTALKRLFKEIRAFDSSAGLKLLQPVQDDMRIIYIDISVLDNPDIYPKSQVYRLLVKPSSTYPFDPPEVKFISYDKFTHTKYPIPVHPHIYSNGHICLNILYDGWSPANTLNSIGLSIQSMLSGNSVNSRPVDDDEYCRIAPSNPLMSKWQFDDDTV</sequence>
<dbReference type="CDD" id="cd23808">
    <property type="entry name" value="UBCc_UBE2W"/>
    <property type="match status" value="1"/>
</dbReference>
<feature type="domain" description="UBC core" evidence="4">
    <location>
        <begin position="9"/>
        <end position="164"/>
    </location>
</feature>
<dbReference type="EMBL" id="CABFWN010000001">
    <property type="protein sequence ID" value="VUG15805.1"/>
    <property type="molecule type" value="Genomic_DNA"/>
</dbReference>
<dbReference type="SUPFAM" id="SSF54495">
    <property type="entry name" value="UBC-like"/>
    <property type="match status" value="1"/>
</dbReference>
<dbReference type="OMA" id="WQMDIKV"/>
<dbReference type="KEGG" id="bbrx:BRETT_001916"/>
<dbReference type="InterPro" id="IPR000608">
    <property type="entry name" value="UBC"/>
</dbReference>
<dbReference type="OrthoDB" id="406833at2759"/>
<name>A0A3F2Y046_DEKBR</name>
<dbReference type="GO" id="GO:0005524">
    <property type="term" value="F:ATP binding"/>
    <property type="evidence" value="ECO:0007669"/>
    <property type="project" value="UniProtKB-KW"/>
</dbReference>
<reference evidence="7 8" key="1">
    <citation type="submission" date="2019-07" db="EMBL/GenBank/DDBJ databases">
        <authorList>
            <person name="Friedrich A."/>
            <person name="Schacherer J."/>
        </authorList>
    </citation>
    <scope>NUCLEOTIDE SEQUENCE [LARGE SCALE GENOMIC DNA]</scope>
</reference>
<evidence type="ECO:0000313" key="8">
    <source>
        <dbReference type="Proteomes" id="UP000478008"/>
    </source>
</evidence>
<dbReference type="Gene3D" id="3.10.110.10">
    <property type="entry name" value="Ubiquitin Conjugating Enzyme"/>
    <property type="match status" value="1"/>
</dbReference>
<dbReference type="PROSITE" id="PS50127">
    <property type="entry name" value="UBC_2"/>
    <property type="match status" value="1"/>
</dbReference>
<keyword evidence="8" id="KW-1185">Reference proteome</keyword>
<reference evidence="6" key="4">
    <citation type="journal article" name="BMC Genomics">
        <title>New genome assemblies reveal patterns of domestication and adaptation across Brettanomyces (Dekkera) species.</title>
        <authorList>
            <person name="Roach M.J."/>
            <person name="Borneman A.R."/>
        </authorList>
    </citation>
    <scope>NUCLEOTIDE SEQUENCE</scope>
    <source>
        <strain evidence="6">UCD 2041</strain>
    </source>
</reference>
<dbReference type="Proteomes" id="UP000478008">
    <property type="component" value="Unassembled WGS sequence"/>
</dbReference>
<evidence type="ECO:0000313" key="5">
    <source>
        <dbReference type="EMBL" id="KAF6013284.1"/>
    </source>
</evidence>
<evidence type="ECO:0000313" key="6">
    <source>
        <dbReference type="EMBL" id="QOU21752.1"/>
    </source>
</evidence>
<reference evidence="5 9" key="2">
    <citation type="journal article" date="2020" name="Appl. Microbiol. Biotechnol.">
        <title>Targeted gene deletion in Brettanomyces bruxellensis with an expression-free CRISPR-Cas9 system.</title>
        <authorList>
            <person name="Varela C."/>
            <person name="Bartel C."/>
            <person name="Onetto C."/>
            <person name="Borneman A."/>
        </authorList>
    </citation>
    <scope>NUCLEOTIDE SEQUENCE [LARGE SCALE GENOMIC DNA]</scope>
    <source>
        <strain evidence="5 9">AWRI1613</strain>
    </source>
</reference>
<dbReference type="SMART" id="SM00212">
    <property type="entry name" value="UBCc"/>
    <property type="match status" value="1"/>
</dbReference>
<dbReference type="EMBL" id="JABCYN010000022">
    <property type="protein sequence ID" value="KAF6013284.1"/>
    <property type="molecule type" value="Genomic_DNA"/>
</dbReference>
<keyword evidence="1" id="KW-0547">Nucleotide-binding</keyword>
<dbReference type="RefSeq" id="XP_041138245.1">
    <property type="nucleotide sequence ID" value="XM_041280454.1"/>
</dbReference>
<evidence type="ECO:0000256" key="1">
    <source>
        <dbReference type="ARBA" id="ARBA00022741"/>
    </source>
</evidence>
<evidence type="ECO:0000256" key="2">
    <source>
        <dbReference type="ARBA" id="ARBA00022786"/>
    </source>
</evidence>
<proteinExistence type="predicted"/>
<keyword evidence="3" id="KW-0067">ATP-binding</keyword>
<dbReference type="AlphaFoldDB" id="A0A3F2Y046"/>
<protein>
    <submittedName>
        <fullName evidence="7">DEBR0S1_00518g1_1</fullName>
    </submittedName>
</protein>
<reference evidence="6" key="3">
    <citation type="submission" date="2020-10" db="EMBL/GenBank/DDBJ databases">
        <authorList>
            <person name="Palmer J.M."/>
        </authorList>
    </citation>
    <scope>NUCLEOTIDE SEQUENCE</scope>
    <source>
        <strain evidence="6">UCD 2041</strain>
    </source>
</reference>
<evidence type="ECO:0000313" key="9">
    <source>
        <dbReference type="Proteomes" id="UP000568158"/>
    </source>
</evidence>
<dbReference type="STRING" id="5007.A0A3F2Y046"/>
<dbReference type="InterPro" id="IPR050113">
    <property type="entry name" value="Ub_conjugating_enzyme"/>
</dbReference>
<accession>A0A3F2Y046</accession>
<dbReference type="Pfam" id="PF00179">
    <property type="entry name" value="UQ_con"/>
    <property type="match status" value="1"/>
</dbReference>
<dbReference type="EMBL" id="CP063137">
    <property type="protein sequence ID" value="QOU21752.1"/>
    <property type="molecule type" value="Genomic_DNA"/>
</dbReference>
<dbReference type="InterPro" id="IPR016135">
    <property type="entry name" value="UBQ-conjugating_enzyme/RWD"/>
</dbReference>
<evidence type="ECO:0000313" key="7">
    <source>
        <dbReference type="EMBL" id="VUG15805.1"/>
    </source>
</evidence>
<organism evidence="7 8">
    <name type="scientific">Dekkera bruxellensis</name>
    <name type="common">Brettanomyces custersii</name>
    <dbReference type="NCBI Taxonomy" id="5007"/>
    <lineage>
        <taxon>Eukaryota</taxon>
        <taxon>Fungi</taxon>
        <taxon>Dikarya</taxon>
        <taxon>Ascomycota</taxon>
        <taxon>Saccharomycotina</taxon>
        <taxon>Pichiomycetes</taxon>
        <taxon>Pichiales</taxon>
        <taxon>Pichiaceae</taxon>
        <taxon>Brettanomyces</taxon>
    </lineage>
</organism>